<dbReference type="RefSeq" id="WP_013824502.1">
    <property type="nucleotide sequence ID" value="NC_015573.1"/>
</dbReference>
<evidence type="ECO:0000313" key="9">
    <source>
        <dbReference type="EMBL" id="AEG17000.1"/>
    </source>
</evidence>
<evidence type="ECO:0000256" key="3">
    <source>
        <dbReference type="ARBA" id="ARBA00022908"/>
    </source>
</evidence>
<dbReference type="Pfam" id="PF14659">
    <property type="entry name" value="Phage_int_SAM_3"/>
    <property type="match status" value="1"/>
</dbReference>
<dbReference type="AlphaFoldDB" id="A0AAU8PHY1"/>
<dbReference type="GO" id="GO:0015074">
    <property type="term" value="P:DNA integration"/>
    <property type="evidence" value="ECO:0007669"/>
    <property type="project" value="UniProtKB-KW"/>
</dbReference>
<dbReference type="Pfam" id="PF00589">
    <property type="entry name" value="Phage_integrase"/>
    <property type="match status" value="1"/>
</dbReference>
<comment type="similarity">
    <text evidence="2">Belongs to the 'phage' integrase family.</text>
</comment>
<dbReference type="PROSITE" id="PS51900">
    <property type="entry name" value="CB"/>
    <property type="match status" value="1"/>
</dbReference>
<dbReference type="GO" id="GO:0006310">
    <property type="term" value="P:DNA recombination"/>
    <property type="evidence" value="ECO:0007669"/>
    <property type="project" value="UniProtKB-KW"/>
</dbReference>
<evidence type="ECO:0000256" key="1">
    <source>
        <dbReference type="ARBA" id="ARBA00003283"/>
    </source>
</evidence>
<dbReference type="PANTHER" id="PTHR30349:SF91">
    <property type="entry name" value="INTA PROTEIN"/>
    <property type="match status" value="1"/>
</dbReference>
<dbReference type="CDD" id="cd01189">
    <property type="entry name" value="INT_ICEBs1_C_like"/>
    <property type="match status" value="1"/>
</dbReference>
<dbReference type="InterPro" id="IPR004107">
    <property type="entry name" value="Integrase_SAM-like_N"/>
</dbReference>
<keyword evidence="5" id="KW-0233">DNA recombination</keyword>
<dbReference type="Pfam" id="PF14657">
    <property type="entry name" value="Arm-DNA-bind_4"/>
    <property type="match status" value="1"/>
</dbReference>
<dbReference type="SUPFAM" id="SSF56349">
    <property type="entry name" value="DNA breaking-rejoining enzymes"/>
    <property type="match status" value="1"/>
</dbReference>
<dbReference type="EMBL" id="CP002770">
    <property type="protein sequence ID" value="AEG17000.1"/>
    <property type="molecule type" value="Genomic_DNA"/>
</dbReference>
<name>A0AAU8PHY1_DESK7</name>
<dbReference type="Gene3D" id="1.10.443.10">
    <property type="entry name" value="Intergrase catalytic core"/>
    <property type="match status" value="1"/>
</dbReference>
<dbReference type="PANTHER" id="PTHR30349">
    <property type="entry name" value="PHAGE INTEGRASE-RELATED"/>
    <property type="match status" value="1"/>
</dbReference>
<dbReference type="KEGG" id="dku:Desku_3524"/>
<feature type="domain" description="Tyr recombinase" evidence="7">
    <location>
        <begin position="184"/>
        <end position="387"/>
    </location>
</feature>
<keyword evidence="3" id="KW-0229">DNA integration</keyword>
<sequence length="397" mass="45587">MAGKTKRRGHGEGTITKRPDGRWMAQAVIGHDPATGKLKRITRYFRTYTEAADWLAEVRTEKRTGQFVEPSKVTVAGWLTRWLEVYVKPKVKPASYANYADVARKHIIPALGSIPLQSLRTNTIQEFYNQKYENGRLDGKGGLSPRIIHLIHQVLNGALKQAVREHLIHHNPAEYTTRPSLKYREMSPLTAEEVARYLEAAKQDRLYAAFLVELTTGLRRGELLALTWDCVDMTNGTLTVKRTLARVRLVDEGKSELRFSEPKTESGKRTIPLLPQVVQELKRHKARQNEEKLFFGQEYRDHNLVFATPMGTPIEPRNFHRKHTEILRKAGLRHVRLHDLRHTFATILLQEGENPENLRDLLGHSRTSTTLDLYCHSTMEGKKKAVERLKTVLFLLQ</sequence>
<accession>A0AAU8PHY1</accession>
<dbReference type="InterPro" id="IPR010998">
    <property type="entry name" value="Integrase_recombinase_N"/>
</dbReference>
<evidence type="ECO:0000256" key="4">
    <source>
        <dbReference type="ARBA" id="ARBA00023125"/>
    </source>
</evidence>
<dbReference type="InterPro" id="IPR028259">
    <property type="entry name" value="AP2-like_int_N"/>
</dbReference>
<proteinExistence type="inferred from homology"/>
<evidence type="ECO:0000259" key="7">
    <source>
        <dbReference type="PROSITE" id="PS51898"/>
    </source>
</evidence>
<dbReference type="InterPro" id="IPR013762">
    <property type="entry name" value="Integrase-like_cat_sf"/>
</dbReference>
<evidence type="ECO:0000256" key="5">
    <source>
        <dbReference type="ARBA" id="ARBA00023172"/>
    </source>
</evidence>
<evidence type="ECO:0000256" key="2">
    <source>
        <dbReference type="ARBA" id="ARBA00008857"/>
    </source>
</evidence>
<evidence type="ECO:0000256" key="6">
    <source>
        <dbReference type="PROSITE-ProRule" id="PRU01248"/>
    </source>
</evidence>
<dbReference type="Gene3D" id="1.10.150.130">
    <property type="match status" value="1"/>
</dbReference>
<keyword evidence="10" id="KW-1185">Reference proteome</keyword>
<dbReference type="Proteomes" id="UP000009229">
    <property type="component" value="Chromosome"/>
</dbReference>
<dbReference type="PROSITE" id="PS51898">
    <property type="entry name" value="TYR_RECOMBINASE"/>
    <property type="match status" value="1"/>
</dbReference>
<keyword evidence="4 6" id="KW-0238">DNA-binding</keyword>
<comment type="function">
    <text evidence="1">Site-specific tyrosine recombinase, which acts by catalyzing the cutting and rejoining of the recombining DNA molecules.</text>
</comment>
<gene>
    <name evidence="9" type="ordered locus">Desku_3524</name>
</gene>
<dbReference type="GO" id="GO:0003677">
    <property type="term" value="F:DNA binding"/>
    <property type="evidence" value="ECO:0007669"/>
    <property type="project" value="UniProtKB-UniRule"/>
</dbReference>
<dbReference type="InterPro" id="IPR050090">
    <property type="entry name" value="Tyrosine_recombinase_XerCD"/>
</dbReference>
<reference evidence="10" key="1">
    <citation type="submission" date="2011-05" db="EMBL/GenBank/DDBJ databases">
        <title>Complete sequence of Desulfotomaculum kuznetsovii DSM 6115.</title>
        <authorList>
            <person name="Lucas S."/>
            <person name="Han J."/>
            <person name="Lapidus A."/>
            <person name="Cheng J.-F."/>
            <person name="Goodwin L."/>
            <person name="Pitluck S."/>
            <person name="Peters L."/>
            <person name="Mikhailova N."/>
            <person name="Lu M."/>
            <person name="Saunders E."/>
            <person name="Han C."/>
            <person name="Tapia R."/>
            <person name="Land M."/>
            <person name="Hauser L."/>
            <person name="Kyrpides N."/>
            <person name="Ivanova N."/>
            <person name="Pagani I."/>
            <person name="Nazina T."/>
            <person name="Ivanova A."/>
            <person name="Parshina S."/>
            <person name="Kuever J."/>
            <person name="Muyzer G."/>
            <person name="Plugge C."/>
            <person name="Stams A."/>
            <person name="Woyke T."/>
        </authorList>
    </citation>
    <scope>NUCLEOTIDE SEQUENCE [LARGE SCALE GENOMIC DNA]</scope>
    <source>
        <strain evidence="10">DSM 6115 / VKM B-1805 / 17</strain>
    </source>
</reference>
<protein>
    <submittedName>
        <fullName evidence="9">Integrase family protein</fullName>
    </submittedName>
</protein>
<evidence type="ECO:0000259" key="8">
    <source>
        <dbReference type="PROSITE" id="PS51900"/>
    </source>
</evidence>
<dbReference type="InterPro" id="IPR044068">
    <property type="entry name" value="CB"/>
</dbReference>
<evidence type="ECO:0000313" key="10">
    <source>
        <dbReference type="Proteomes" id="UP000009229"/>
    </source>
</evidence>
<dbReference type="InterPro" id="IPR002104">
    <property type="entry name" value="Integrase_catalytic"/>
</dbReference>
<organism evidence="9 10">
    <name type="scientific">Desulfofundulus kuznetsovii (strain DSM 6115 / VKM B-1805 / 17)</name>
    <name type="common">Desulfotomaculum kuznetsovii</name>
    <dbReference type="NCBI Taxonomy" id="760568"/>
    <lineage>
        <taxon>Bacteria</taxon>
        <taxon>Bacillati</taxon>
        <taxon>Bacillota</taxon>
        <taxon>Clostridia</taxon>
        <taxon>Eubacteriales</taxon>
        <taxon>Peptococcaceae</taxon>
        <taxon>Desulfofundulus</taxon>
    </lineage>
</organism>
<dbReference type="InterPro" id="IPR011010">
    <property type="entry name" value="DNA_brk_join_enz"/>
</dbReference>
<feature type="domain" description="Core-binding (CB)" evidence="8">
    <location>
        <begin position="73"/>
        <end position="163"/>
    </location>
</feature>